<sequence>MLEFLQIALPYLPFFLLLPTILTSTLLLFLIAFGAPKFMKIYSVILAVYIIANLLTATTFAIIQPRLYLYNDGHLFSTRLSLSGSILFALPIHLLHFTILILLYILFVRFLALRGVLINQRAALISVFALYFTVPIGLLLAVSSVDTASIEVEGKTLNLFVMDSFWDCLFTEASIFLPIFWAVVSIILNFSANSIVFSREISLGYVHRVLICKKMAESIMYQILIVSLCISGSGWIPTPFCFHYSSIS</sequence>
<evidence type="ECO:0000313" key="3">
    <source>
        <dbReference type="WBParaSite" id="MBELARI_LOCUS15743"/>
    </source>
</evidence>
<feature type="transmembrane region" description="Helical" evidence="1">
    <location>
        <begin position="12"/>
        <end position="34"/>
    </location>
</feature>
<feature type="transmembrane region" description="Helical" evidence="1">
    <location>
        <begin position="218"/>
        <end position="236"/>
    </location>
</feature>
<keyword evidence="1" id="KW-0472">Membrane</keyword>
<keyword evidence="1" id="KW-1133">Transmembrane helix</keyword>
<keyword evidence="2" id="KW-1185">Reference proteome</keyword>
<reference evidence="3" key="1">
    <citation type="submission" date="2024-02" db="UniProtKB">
        <authorList>
            <consortium name="WormBaseParasite"/>
        </authorList>
    </citation>
    <scope>IDENTIFICATION</scope>
</reference>
<proteinExistence type="predicted"/>
<organism evidence="2 3">
    <name type="scientific">Mesorhabditis belari</name>
    <dbReference type="NCBI Taxonomy" id="2138241"/>
    <lineage>
        <taxon>Eukaryota</taxon>
        <taxon>Metazoa</taxon>
        <taxon>Ecdysozoa</taxon>
        <taxon>Nematoda</taxon>
        <taxon>Chromadorea</taxon>
        <taxon>Rhabditida</taxon>
        <taxon>Rhabditina</taxon>
        <taxon>Rhabditomorpha</taxon>
        <taxon>Rhabditoidea</taxon>
        <taxon>Rhabditidae</taxon>
        <taxon>Mesorhabditinae</taxon>
        <taxon>Mesorhabditis</taxon>
    </lineage>
</organism>
<keyword evidence="1" id="KW-0812">Transmembrane</keyword>
<name>A0AAF3ENU7_9BILA</name>
<dbReference type="AlphaFoldDB" id="A0AAF3ENU7"/>
<feature type="transmembrane region" description="Helical" evidence="1">
    <location>
        <begin position="122"/>
        <end position="142"/>
    </location>
</feature>
<feature type="transmembrane region" description="Helical" evidence="1">
    <location>
        <begin position="83"/>
        <end position="110"/>
    </location>
</feature>
<dbReference type="Proteomes" id="UP000887575">
    <property type="component" value="Unassembled WGS sequence"/>
</dbReference>
<protein>
    <submittedName>
        <fullName evidence="3">Uncharacterized protein</fullName>
    </submittedName>
</protein>
<feature type="transmembrane region" description="Helical" evidence="1">
    <location>
        <begin position="41"/>
        <end position="63"/>
    </location>
</feature>
<evidence type="ECO:0000256" key="1">
    <source>
        <dbReference type="SAM" id="Phobius"/>
    </source>
</evidence>
<feature type="transmembrane region" description="Helical" evidence="1">
    <location>
        <begin position="175"/>
        <end position="197"/>
    </location>
</feature>
<evidence type="ECO:0000313" key="2">
    <source>
        <dbReference type="Proteomes" id="UP000887575"/>
    </source>
</evidence>
<dbReference type="WBParaSite" id="MBELARI_LOCUS15743">
    <property type="protein sequence ID" value="MBELARI_LOCUS15743"/>
    <property type="gene ID" value="MBELARI_LOCUS15743"/>
</dbReference>
<accession>A0AAF3ENU7</accession>